<dbReference type="Pfam" id="PF01381">
    <property type="entry name" value="HTH_3"/>
    <property type="match status" value="1"/>
</dbReference>
<proteinExistence type="predicted"/>
<dbReference type="CDD" id="cd00093">
    <property type="entry name" value="HTH_XRE"/>
    <property type="match status" value="1"/>
</dbReference>
<dbReference type="HOGENOM" id="CLU_160637_0_0_6"/>
<dbReference type="Proteomes" id="UP000008315">
    <property type="component" value="Chromosome"/>
</dbReference>
<sequence length="128" mass="14524">MALKSFKKLLADAKQRDSYWVEKAKLDFSVALNRLFEKSGMSQKALAEKLGTSPAYITKVFRGDVNFTIETMTKLTRAVDGQLHIHIAPKQLKSHWFDVLQTQEQPEEIGNEWKIAGKKTNDRISTAA</sequence>
<protein>
    <submittedName>
        <fullName evidence="2">Toxin-antitoxin system, antitoxin component, Xre family</fullName>
    </submittedName>
</protein>
<gene>
    <name evidence="2" type="ordered locus">MEALZ_0298</name>
</gene>
<keyword evidence="3" id="KW-1185">Reference proteome</keyword>
<dbReference type="GO" id="GO:0003677">
    <property type="term" value="F:DNA binding"/>
    <property type="evidence" value="ECO:0007669"/>
    <property type="project" value="InterPro"/>
</dbReference>
<dbReference type="InterPro" id="IPR001387">
    <property type="entry name" value="Cro/C1-type_HTH"/>
</dbReference>
<dbReference type="RefSeq" id="WP_014146807.1">
    <property type="nucleotide sequence ID" value="NC_016112.1"/>
</dbReference>
<dbReference type="STRING" id="1091494.MEALZ_0298"/>
<feature type="domain" description="HTH cro/C1-type" evidence="1">
    <location>
        <begin position="32"/>
        <end position="78"/>
    </location>
</feature>
<evidence type="ECO:0000313" key="3">
    <source>
        <dbReference type="Proteomes" id="UP000008315"/>
    </source>
</evidence>
<dbReference type="InterPro" id="IPR010982">
    <property type="entry name" value="Lambda_DNA-bd_dom_sf"/>
</dbReference>
<reference evidence="3" key="1">
    <citation type="journal article" date="2012" name="J. Bacteriol.">
        <title>Genome sequence of the haloalkaliphilic methanotrophic bacterium Methylomicrobium alcaliphilum 20Z.</title>
        <authorList>
            <person name="Vuilleumier S."/>
            <person name="Khmelenina V.N."/>
            <person name="Bringel F."/>
            <person name="Reshetnikov A.S."/>
            <person name="Lajus A."/>
            <person name="Mangenot S."/>
            <person name="Rouy Z."/>
            <person name="Op den Camp H.J."/>
            <person name="Jetten M.S."/>
            <person name="Dispirito A.A."/>
            <person name="Dunfield P."/>
            <person name="Klotz M.G."/>
            <person name="Semrau J.D."/>
            <person name="Stein L.Y."/>
            <person name="Barbe V."/>
            <person name="Medigue C."/>
            <person name="Trotsenko Y.A."/>
            <person name="Kalyuzhnaya M.G."/>
        </authorList>
    </citation>
    <scope>NUCLEOTIDE SEQUENCE [LARGE SCALE GENOMIC DNA]</scope>
    <source>
        <strain evidence="3">DSM 19304 / NCIMB 14124 / VKM B-2133 / 20Z</strain>
    </source>
</reference>
<dbReference type="SUPFAM" id="SSF47413">
    <property type="entry name" value="lambda repressor-like DNA-binding domains"/>
    <property type="match status" value="1"/>
</dbReference>
<dbReference type="PATRIC" id="fig|271065.3.peg.306"/>
<dbReference type="AlphaFoldDB" id="G4SWT2"/>
<dbReference type="Gene3D" id="1.10.260.40">
    <property type="entry name" value="lambda repressor-like DNA-binding domains"/>
    <property type="match status" value="1"/>
</dbReference>
<dbReference type="SMART" id="SM00530">
    <property type="entry name" value="HTH_XRE"/>
    <property type="match status" value="1"/>
</dbReference>
<dbReference type="EMBL" id="FO082060">
    <property type="protein sequence ID" value="CCE21998.1"/>
    <property type="molecule type" value="Genomic_DNA"/>
</dbReference>
<evidence type="ECO:0000313" key="2">
    <source>
        <dbReference type="EMBL" id="CCE21998.1"/>
    </source>
</evidence>
<dbReference type="PROSITE" id="PS50943">
    <property type="entry name" value="HTH_CROC1"/>
    <property type="match status" value="1"/>
</dbReference>
<accession>G4SWT2</accession>
<organism evidence="2 3">
    <name type="scientific">Methylotuvimicrobium alcaliphilum (strain DSM 19304 / NCIMB 14124 / VKM B-2133 / 20Z)</name>
    <name type="common">Methylomicrobium alcaliphilum</name>
    <dbReference type="NCBI Taxonomy" id="1091494"/>
    <lineage>
        <taxon>Bacteria</taxon>
        <taxon>Pseudomonadati</taxon>
        <taxon>Pseudomonadota</taxon>
        <taxon>Gammaproteobacteria</taxon>
        <taxon>Methylococcales</taxon>
        <taxon>Methylococcaceae</taxon>
        <taxon>Methylotuvimicrobium</taxon>
    </lineage>
</organism>
<dbReference type="KEGG" id="mah:MEALZ_0298"/>
<name>G4SWT2_META2</name>
<evidence type="ECO:0000259" key="1">
    <source>
        <dbReference type="PROSITE" id="PS50943"/>
    </source>
</evidence>